<keyword evidence="7 9" id="KW-0804">Transcription</keyword>
<feature type="region of interest" description="Disordered" evidence="10">
    <location>
        <begin position="1912"/>
        <end position="1972"/>
    </location>
</feature>
<evidence type="ECO:0000313" key="14">
    <source>
        <dbReference type="Proteomes" id="UP001461498"/>
    </source>
</evidence>
<dbReference type="EMBL" id="JAPXFL010000001">
    <property type="protein sequence ID" value="KAK9512986.1"/>
    <property type="molecule type" value="Genomic_DNA"/>
</dbReference>
<comment type="subcellular location">
    <subcellularLocation>
        <location evidence="1 9">Nucleus</location>
    </subcellularLocation>
</comment>
<dbReference type="InterPro" id="IPR009401">
    <property type="entry name" value="Med13_C"/>
</dbReference>
<feature type="region of interest" description="Disordered" evidence="10">
    <location>
        <begin position="1454"/>
        <end position="1526"/>
    </location>
</feature>
<evidence type="ECO:0000259" key="11">
    <source>
        <dbReference type="Pfam" id="PF06333"/>
    </source>
</evidence>
<evidence type="ECO:0000256" key="9">
    <source>
        <dbReference type="RuleBase" id="RU364134"/>
    </source>
</evidence>
<feature type="region of interest" description="Disordered" evidence="10">
    <location>
        <begin position="1667"/>
        <end position="1687"/>
    </location>
</feature>
<keyword evidence="8 9" id="KW-0539">Nucleus</keyword>
<comment type="subunit">
    <text evidence="9">Component of the Mediator complex.</text>
</comment>
<dbReference type="Pfam" id="PF06333">
    <property type="entry name" value="Med13_C"/>
    <property type="match status" value="1"/>
</dbReference>
<feature type="compositionally biased region" description="Gly residues" evidence="10">
    <location>
        <begin position="1499"/>
        <end position="1515"/>
    </location>
</feature>
<protein>
    <recommendedName>
        <fullName evidence="3 9">Mediator of RNA polymerase II transcription subunit 13</fullName>
    </recommendedName>
</protein>
<evidence type="ECO:0000259" key="12">
    <source>
        <dbReference type="Pfam" id="PF18296"/>
    </source>
</evidence>
<feature type="compositionally biased region" description="Pro residues" evidence="10">
    <location>
        <begin position="538"/>
        <end position="557"/>
    </location>
</feature>
<comment type="caution">
    <text evidence="13">The sequence shown here is derived from an EMBL/GenBank/DDBJ whole genome shotgun (WGS) entry which is preliminary data.</text>
</comment>
<dbReference type="GO" id="GO:0045944">
    <property type="term" value="P:positive regulation of transcription by RNA polymerase II"/>
    <property type="evidence" value="ECO:0007669"/>
    <property type="project" value="TreeGrafter"/>
</dbReference>
<dbReference type="GO" id="GO:0016592">
    <property type="term" value="C:mediator complex"/>
    <property type="evidence" value="ECO:0007669"/>
    <property type="project" value="InterPro"/>
</dbReference>
<keyword evidence="6 9" id="KW-0010">Activator</keyword>
<dbReference type="InterPro" id="IPR051139">
    <property type="entry name" value="Mediator_complx_sub13"/>
</dbReference>
<feature type="compositionally biased region" description="Gly residues" evidence="10">
    <location>
        <begin position="936"/>
        <end position="957"/>
    </location>
</feature>
<evidence type="ECO:0000256" key="1">
    <source>
        <dbReference type="ARBA" id="ARBA00004123"/>
    </source>
</evidence>
<keyword evidence="5 9" id="KW-0805">Transcription regulation</keyword>
<reference evidence="13 14" key="1">
    <citation type="submission" date="2022-12" db="EMBL/GenBank/DDBJ databases">
        <title>Chromosome-level genome assembly of true bugs.</title>
        <authorList>
            <person name="Ma L."/>
            <person name="Li H."/>
        </authorList>
    </citation>
    <scope>NUCLEOTIDE SEQUENCE [LARGE SCALE GENOMIC DNA]</scope>
    <source>
        <strain evidence="13">Lab_2022b</strain>
    </source>
</reference>
<proteinExistence type="inferred from homology"/>
<name>A0AAW1DQE5_9HEMI</name>
<comment type="similarity">
    <text evidence="2 9">Belongs to the Mediator complex subunit 13 family.</text>
</comment>
<feature type="compositionally biased region" description="Low complexity" evidence="10">
    <location>
        <begin position="988"/>
        <end position="1002"/>
    </location>
</feature>
<feature type="compositionally biased region" description="Low complexity" evidence="10">
    <location>
        <begin position="381"/>
        <end position="483"/>
    </location>
</feature>
<evidence type="ECO:0000256" key="3">
    <source>
        <dbReference type="ARBA" id="ARBA00019618"/>
    </source>
</evidence>
<feature type="region of interest" description="Disordered" evidence="10">
    <location>
        <begin position="381"/>
        <end position="491"/>
    </location>
</feature>
<evidence type="ECO:0000256" key="2">
    <source>
        <dbReference type="ARBA" id="ARBA00009354"/>
    </source>
</evidence>
<feature type="compositionally biased region" description="Low complexity" evidence="10">
    <location>
        <begin position="917"/>
        <end position="935"/>
    </location>
</feature>
<accession>A0AAW1DQE5</accession>
<feature type="compositionally biased region" description="Low complexity" evidence="10">
    <location>
        <begin position="522"/>
        <end position="537"/>
    </location>
</feature>
<feature type="compositionally biased region" description="Pro residues" evidence="10">
    <location>
        <begin position="607"/>
        <end position="621"/>
    </location>
</feature>
<dbReference type="GO" id="GO:0003713">
    <property type="term" value="F:transcription coactivator activity"/>
    <property type="evidence" value="ECO:0007669"/>
    <property type="project" value="TreeGrafter"/>
</dbReference>
<dbReference type="PANTHER" id="PTHR48249:SF3">
    <property type="entry name" value="MEDIATOR OF RNA POLYMERASE II TRANSCRIPTION SUBUNIT 13"/>
    <property type="match status" value="1"/>
</dbReference>
<feature type="region of interest" description="Disordered" evidence="10">
    <location>
        <begin position="914"/>
        <end position="1035"/>
    </location>
</feature>
<feature type="domain" description="MID" evidence="12">
    <location>
        <begin position="1354"/>
        <end position="1616"/>
    </location>
</feature>
<feature type="region of interest" description="Disordered" evidence="10">
    <location>
        <begin position="522"/>
        <end position="562"/>
    </location>
</feature>
<dbReference type="Pfam" id="PF18296">
    <property type="entry name" value="MID_MedPIWI"/>
    <property type="match status" value="1"/>
</dbReference>
<feature type="compositionally biased region" description="Pro residues" evidence="10">
    <location>
        <begin position="1003"/>
        <end position="1027"/>
    </location>
</feature>
<evidence type="ECO:0000256" key="8">
    <source>
        <dbReference type="ARBA" id="ARBA00023242"/>
    </source>
</evidence>
<keyword evidence="4 9" id="KW-0678">Repressor</keyword>
<feature type="compositionally biased region" description="Polar residues" evidence="10">
    <location>
        <begin position="1479"/>
        <end position="1488"/>
    </location>
</feature>
<comment type="function">
    <text evidence="9">Component of the Mediator complex, a coactivator involved in regulated transcription of nearly all RNA polymerase II-dependent genes. Mediator functions as a bridge to convey information from gene-specific regulatory proteins to the basal RNA polymerase II transcription machinery. Mediator is recruited to promoters by direct interactions with regulatory proteins and serves as a scaffold for the assembly of a functional preinitiation complex with RNA polymerase II and the general transcription factors.</text>
</comment>
<evidence type="ECO:0000256" key="6">
    <source>
        <dbReference type="ARBA" id="ARBA00023159"/>
    </source>
</evidence>
<organism evidence="13 14">
    <name type="scientific">Rhynocoris fuscipes</name>
    <dbReference type="NCBI Taxonomy" id="488301"/>
    <lineage>
        <taxon>Eukaryota</taxon>
        <taxon>Metazoa</taxon>
        <taxon>Ecdysozoa</taxon>
        <taxon>Arthropoda</taxon>
        <taxon>Hexapoda</taxon>
        <taxon>Insecta</taxon>
        <taxon>Pterygota</taxon>
        <taxon>Neoptera</taxon>
        <taxon>Paraneoptera</taxon>
        <taxon>Hemiptera</taxon>
        <taxon>Heteroptera</taxon>
        <taxon>Panheteroptera</taxon>
        <taxon>Cimicomorpha</taxon>
        <taxon>Reduviidae</taxon>
        <taxon>Harpactorinae</taxon>
        <taxon>Harpactorini</taxon>
        <taxon>Rhynocoris</taxon>
    </lineage>
</organism>
<feature type="domain" description="Mediator complex subunit Med13 C-terminal" evidence="11">
    <location>
        <begin position="1692"/>
        <end position="2085"/>
    </location>
</feature>
<keyword evidence="14" id="KW-1185">Reference proteome</keyword>
<feature type="compositionally biased region" description="Polar residues" evidence="10">
    <location>
        <begin position="1944"/>
        <end position="1959"/>
    </location>
</feature>
<dbReference type="InterPro" id="IPR041285">
    <property type="entry name" value="MID_MedPIWI"/>
</dbReference>
<evidence type="ECO:0000256" key="4">
    <source>
        <dbReference type="ARBA" id="ARBA00022491"/>
    </source>
</evidence>
<feature type="region of interest" description="Disordered" evidence="10">
    <location>
        <begin position="590"/>
        <end position="621"/>
    </location>
</feature>
<gene>
    <name evidence="13" type="ORF">O3M35_001282</name>
</gene>
<dbReference type="Proteomes" id="UP001461498">
    <property type="component" value="Unassembled WGS sequence"/>
</dbReference>
<evidence type="ECO:0000256" key="5">
    <source>
        <dbReference type="ARBA" id="ARBA00023015"/>
    </source>
</evidence>
<evidence type="ECO:0000256" key="7">
    <source>
        <dbReference type="ARBA" id="ARBA00023163"/>
    </source>
</evidence>
<sequence>MTNPNNQTNGASLEDCHTNFFALTDLCGIKWRKVVWGEWSDCGGDVLEDPVLGSYVRCLAADILCVWRRVSAPPPTPRTHDGLFDQIGLATPAPTPNHPPLALHTAKELWIFWYGEEPDLSSLISRELLSSDGEQGSWESGLTYECRSLLFKALHNLIERCLLSRDFIRLGKWYVQPYDSSEKLLEKSGHLSFSFDFFVHGESTVCASVDVRQHPPVRTLLCSHLQQAQAVMHSAPPVNVILAPFGLAGTLTGQGYKDVDPITKRLLDGWRHFYPIDKNNEGSDLPPAVEVIVGGCKMRYPSSYVLLTDLDESTSNLFPNQTNNSLSTPMPPLRVSGLNRAGLLAERVWQESCVISAVQSTNSNNSNNSAVNSNGGSAAITAAANSNNNSNSNNSTANTSNNNTSNSNVTDNSNNTNNTPGSNSSGGNNNSNSNSNNNSGANQTSGTTSTVVVNNTNTTGTTNSNNNNNNSQSNNGNTSSSTSGPALGQWNFIDPTRKQQCTCSCKLNCPAVIQADSVPVASVGSPASVAGSPVMTSVPPPDPTMPTLSPQPPPPQQSPLDEKVVSTPVDFNAPKSVSSVSNQVLSPYGENKTEAIKTPVGISRTPGGPPCSAPTPPPLPPPPSFKRPVLNSTEYEDALHHENAPSYLLYDYTTMEAWLNNPVKRFKPQQPHPTQPTFQPVFKQEPMDIDNTTTVYSQRGPGDPYEFDEEGMSNVRMDTYKRTAANIKEEDNKSLVNGTANTGKMGTNLFTSEGLQVSYNDLDQIFDQCEDNSGDETLQVTPPSSNKPSEECSVTTLMRQGCPPSGILRPEELVKMFPTPPSLEHNPVASPIAGLVCDSIVDQSLVPLPAVSSLGSPHHEPIQDWSYVFKPPTICKFVGSSKYAPLTMLPSHSLPVITLPPNCVYKPSWCVQSSDKSASSNGNNRNNSSNNSTSSSGGGGNGANSGGGSAASGGGRGTPVSSSASGAVPSPGIWGTTTTTGQSRDNRVVQTVQPAAAAATTAVPPPPPPYSNSPVSTPLPYPAPPKPLESTQPNPPEADSLVVIVLLTDTAFNIFRDHNFDSCTLCVCNAGGKVVGNIRGGDAGMYLPMQGGGNIGGGSPPWGTPTPHLSFDDEPIRCNCGFSAVVNRRLAHRAGLFIEDEFEITGVLEEPCERENSSVGGLGKTEMELVQAQCLVMNTTSNALYRAANQYRPMTPVPAVNLLALRDSNHLSSVALEQGRMACANNPPSMCKMEEMMCGRGNIGPSSVHRWGFLRARGPPCNQDIVRVMKQLQPLLQNAMQKKCSTRLWEAPTVSGPLTWRQFHRLAGRGTEDRCEPQPIPSLMMGREKDWVSLAPYAVHLWDKLLLEPYSYSRDVAYVVVAPDNEFVLSKVRTFFKELSTTYEVCRLGRHCPITKVLRDGILRVGKTAALKLANEPLDDWFSLLGDNNTSNMLKLYAQVCRHHLAPHLSQVPMDRTLLDPPEGVTPPRSSPLDRPASSPRSDQPNTPKQHDSQDDGSGTSGSGDGNTSSGGIGHCGFPSSGIDEEGSEPPAIVVYLVEPFTLASDSPDLQRLACVALLRAYNTVLANVPESVKANITLQVISLESVVELSRSGDTNRRSDHMRSLALSVFSQTRKTMYHGNNNVKALTGFGTAASNEVFFKSKDEKNRAPYKVYTPAYVLSKSRDKVAGSGTGTATTGSGGSGADGDTGVPTSDHCCVLYVSYCLSEDQRWLLASATDDRGLLLETITINIHIPNRSRRRKASARRAGLQKLMDFMLSVMSRSVTPWRLVVGRVGRIGHGELKGWSWLLSRKSLLKASKLLKDICGQCKLLYPHDVPCILSACLVSLEPDSALRLMPDQFTPDERFSQASVKCQLSTPHDVTATHILVFPTSATTQSSQTAFQEQHINGPELGDDELFSVLNDDMPEGMGDFNDIFSAWPETDAGGPRSPTGSPRARPDSAPGSPTSSLTPHHQSPYQHNAIRNGDSSEEVGTVLQQPLALGYLVSTAPTGRMPRWFWSACPHLETACPAFLKNALHLHSTAIQQNTDELLQQQTAVAGHPLDSQFTTDVLRYVLEGYNALSWLALDSNSHDRLSCLPVHMQVLMQLYHMTSALT</sequence>
<dbReference type="PANTHER" id="PTHR48249">
    <property type="entry name" value="MEDIATOR OF RNA POLYMERASE II TRANSCRIPTION SUBUNIT 13"/>
    <property type="match status" value="1"/>
</dbReference>
<evidence type="ECO:0000256" key="10">
    <source>
        <dbReference type="SAM" id="MobiDB-lite"/>
    </source>
</evidence>
<feature type="compositionally biased region" description="Low complexity" evidence="10">
    <location>
        <begin position="958"/>
        <end position="972"/>
    </location>
</feature>
<evidence type="ECO:0000313" key="13">
    <source>
        <dbReference type="EMBL" id="KAK9512986.1"/>
    </source>
</evidence>